<evidence type="ECO:0000256" key="1">
    <source>
        <dbReference type="SAM" id="MobiDB-lite"/>
    </source>
</evidence>
<proteinExistence type="predicted"/>
<feature type="compositionally biased region" description="Basic and acidic residues" evidence="1">
    <location>
        <begin position="63"/>
        <end position="79"/>
    </location>
</feature>
<dbReference type="WBParaSite" id="ALUE_0000331601-mRNA-1">
    <property type="protein sequence ID" value="ALUE_0000331601-mRNA-1"/>
    <property type="gene ID" value="ALUE_0000331601"/>
</dbReference>
<organism evidence="2 3">
    <name type="scientific">Ascaris lumbricoides</name>
    <name type="common">Giant roundworm</name>
    <dbReference type="NCBI Taxonomy" id="6252"/>
    <lineage>
        <taxon>Eukaryota</taxon>
        <taxon>Metazoa</taxon>
        <taxon>Ecdysozoa</taxon>
        <taxon>Nematoda</taxon>
        <taxon>Chromadorea</taxon>
        <taxon>Rhabditida</taxon>
        <taxon>Spirurina</taxon>
        <taxon>Ascaridomorpha</taxon>
        <taxon>Ascaridoidea</taxon>
        <taxon>Ascarididae</taxon>
        <taxon>Ascaris</taxon>
    </lineage>
</organism>
<sequence>MSFWSRWSSSVDNERALSAEHKSGGDSDCTAPNRSAEEKQRNLHESRESYEEEEGGLRVASSDGEHSSCDDLRNERQTADIRIASSGENTEGAGPDEVAPSLSPHVEDGPPLLFTEVDEIPGRGVVFGES</sequence>
<accession>A0A0M3HNM6</accession>
<protein>
    <submittedName>
        <fullName evidence="3">CTNNB1_binding domain-containing protein</fullName>
    </submittedName>
</protein>
<dbReference type="Proteomes" id="UP000036681">
    <property type="component" value="Unplaced"/>
</dbReference>
<evidence type="ECO:0000313" key="2">
    <source>
        <dbReference type="Proteomes" id="UP000036681"/>
    </source>
</evidence>
<dbReference type="AlphaFoldDB" id="A0A0M3HNM6"/>
<reference evidence="3" key="1">
    <citation type="submission" date="2017-02" db="UniProtKB">
        <authorList>
            <consortium name="WormBaseParasite"/>
        </authorList>
    </citation>
    <scope>IDENTIFICATION</scope>
</reference>
<feature type="compositionally biased region" description="Basic and acidic residues" evidence="1">
    <location>
        <begin position="12"/>
        <end position="25"/>
    </location>
</feature>
<name>A0A0M3HNM6_ASCLU</name>
<feature type="compositionally biased region" description="Basic and acidic residues" evidence="1">
    <location>
        <begin position="35"/>
        <end position="49"/>
    </location>
</feature>
<feature type="region of interest" description="Disordered" evidence="1">
    <location>
        <begin position="1"/>
        <end position="115"/>
    </location>
</feature>
<keyword evidence="2" id="KW-1185">Reference proteome</keyword>
<evidence type="ECO:0000313" key="3">
    <source>
        <dbReference type="WBParaSite" id="ALUE_0000331601-mRNA-1"/>
    </source>
</evidence>
<feature type="compositionally biased region" description="Polar residues" evidence="1">
    <location>
        <begin position="1"/>
        <end position="11"/>
    </location>
</feature>